<feature type="compositionally biased region" description="Basic residues" evidence="1">
    <location>
        <begin position="194"/>
        <end position="211"/>
    </location>
</feature>
<dbReference type="RefSeq" id="XP_748480.1">
    <property type="nucleotide sequence ID" value="XM_743387.1"/>
</dbReference>
<accession>Q4WFN5</accession>
<evidence type="ECO:0000313" key="3">
    <source>
        <dbReference type="Proteomes" id="UP000002530"/>
    </source>
</evidence>
<protein>
    <submittedName>
        <fullName evidence="2">Uncharacterized protein</fullName>
    </submittedName>
</protein>
<reference evidence="2 3" key="1">
    <citation type="journal article" date="2005" name="Nature">
        <title>Genomic sequence of the pathogenic and allergenic filamentous fungus Aspergillus fumigatus.</title>
        <authorList>
            <person name="Nierman W.C."/>
            <person name="Pain A."/>
            <person name="Anderson M.J."/>
            <person name="Wortman J.R."/>
            <person name="Kim H.S."/>
            <person name="Arroyo J."/>
            <person name="Berriman M."/>
            <person name="Abe K."/>
            <person name="Archer D.B."/>
            <person name="Bermejo C."/>
            <person name="Bennett J."/>
            <person name="Bowyer P."/>
            <person name="Chen D."/>
            <person name="Collins M."/>
            <person name="Coulsen R."/>
            <person name="Davies R."/>
            <person name="Dyer P.S."/>
            <person name="Farman M."/>
            <person name="Fedorova N."/>
            <person name="Fedorova N."/>
            <person name="Feldblyum T.V."/>
            <person name="Fischer R."/>
            <person name="Fosker N."/>
            <person name="Fraser A."/>
            <person name="Garcia J.L."/>
            <person name="Garcia M.J."/>
            <person name="Goble A."/>
            <person name="Goldman G.H."/>
            <person name="Gomi K."/>
            <person name="Griffith-Jones S."/>
            <person name="Gwilliam R."/>
            <person name="Haas B."/>
            <person name="Haas H."/>
            <person name="Harris D."/>
            <person name="Horiuchi H."/>
            <person name="Huang J."/>
            <person name="Humphray S."/>
            <person name="Jimenez J."/>
            <person name="Keller N."/>
            <person name="Khouri H."/>
            <person name="Kitamoto K."/>
            <person name="Kobayashi T."/>
            <person name="Konzack S."/>
            <person name="Kulkarni R."/>
            <person name="Kumagai T."/>
            <person name="Lafon A."/>
            <person name="Latge J.P."/>
            <person name="Li W."/>
            <person name="Lord A."/>
            <person name="Lu C."/>
            <person name="Majoros W.H."/>
            <person name="May G.S."/>
            <person name="Miller B.L."/>
            <person name="Mohamoud Y."/>
            <person name="Molina M."/>
            <person name="Monod M."/>
            <person name="Mouyna I."/>
            <person name="Mulligan S."/>
            <person name="Murphy L."/>
            <person name="O'Neil S."/>
            <person name="Paulsen I."/>
            <person name="Penalva M.A."/>
            <person name="Pertea M."/>
            <person name="Price C."/>
            <person name="Pritchard B.L."/>
            <person name="Quail M.A."/>
            <person name="Rabbinowitsch E."/>
            <person name="Rawlins N."/>
            <person name="Rajandream M.A."/>
            <person name="Reichard U."/>
            <person name="Renauld H."/>
            <person name="Robson G.D."/>
            <person name="Rodriguez de Cordoba S."/>
            <person name="Rodriguez-Pena J.M."/>
            <person name="Ronning C.M."/>
            <person name="Rutter S."/>
            <person name="Salzberg S.L."/>
            <person name="Sanchez M."/>
            <person name="Sanchez-Ferrero J.C."/>
            <person name="Saunders D."/>
            <person name="Seeger K."/>
            <person name="Squares R."/>
            <person name="Squares S."/>
            <person name="Takeuchi M."/>
            <person name="Tekaia F."/>
            <person name="Turner G."/>
            <person name="Vazquez de Aldana C.R."/>
            <person name="Weidman J."/>
            <person name="White O."/>
            <person name="Woodward J."/>
            <person name="Yu J.H."/>
            <person name="Fraser C."/>
            <person name="Galagan J.E."/>
            <person name="Asai K."/>
            <person name="Machida M."/>
            <person name="Hall N."/>
            <person name="Barrell B."/>
            <person name="Denning D.W."/>
        </authorList>
    </citation>
    <scope>NUCLEOTIDE SEQUENCE [LARGE SCALE GENOMIC DNA]</scope>
    <source>
        <strain evidence="2 3">Af293</strain>
    </source>
</reference>
<proteinExistence type="predicted"/>
<feature type="compositionally biased region" description="Low complexity" evidence="1">
    <location>
        <begin position="271"/>
        <end position="285"/>
    </location>
</feature>
<gene>
    <name evidence="2" type="ORF">AFUA_3G01590</name>
</gene>
<evidence type="ECO:0000313" key="2">
    <source>
        <dbReference type="EMBL" id="EAL86442.1"/>
    </source>
</evidence>
<dbReference type="OrthoDB" id="4329349at2759"/>
<dbReference type="VEuPathDB" id="FungiDB:Afu3g01590"/>
<name>Q4WFN5_ASPFU</name>
<dbReference type="Proteomes" id="UP000002530">
    <property type="component" value="Unassembled WGS sequence"/>
</dbReference>
<keyword evidence="3" id="KW-1185">Reference proteome</keyword>
<dbReference type="InParanoid" id="Q4WFN5"/>
<feature type="region of interest" description="Disordered" evidence="1">
    <location>
        <begin position="151"/>
        <end position="324"/>
    </location>
</feature>
<feature type="compositionally biased region" description="Low complexity" evidence="1">
    <location>
        <begin position="216"/>
        <end position="245"/>
    </location>
</feature>
<feature type="compositionally biased region" description="Basic residues" evidence="1">
    <location>
        <begin position="153"/>
        <end position="173"/>
    </location>
</feature>
<feature type="compositionally biased region" description="Pro residues" evidence="1">
    <location>
        <begin position="260"/>
        <end position="270"/>
    </location>
</feature>
<evidence type="ECO:0000256" key="1">
    <source>
        <dbReference type="SAM" id="MobiDB-lite"/>
    </source>
</evidence>
<dbReference type="AlphaFoldDB" id="Q4WFN5"/>
<dbReference type="HOGENOM" id="CLU_857839_0_0_1"/>
<dbReference type="KEGG" id="afm:AFUA_3G01590"/>
<dbReference type="GeneID" id="3506177"/>
<dbReference type="EMBL" id="AAHF01000010">
    <property type="protein sequence ID" value="EAL86442.1"/>
    <property type="molecule type" value="Genomic_DNA"/>
</dbReference>
<comment type="caution">
    <text evidence="2">The sequence shown here is derived from an EMBL/GenBank/DDBJ whole genome shotgun (WGS) entry which is preliminary data.</text>
</comment>
<feature type="compositionally biased region" description="Low complexity" evidence="1">
    <location>
        <begin position="302"/>
        <end position="314"/>
    </location>
</feature>
<sequence>MAQATPFQKEAWTEYGIGVLIILGRIFARWKVVGVKNWQGDDYFAILALLFWTAELTMLELIAGRHDPGPGQESCHRLQVSACWMGVLCDTHLVSQGLHVILLQPLDTGSHTAEARQDQRGAVRVVLCRGHLHHFLPLPSDTKALADIPGSRRPLHCRPNQLHRPRRNQRLHGCRPCLDSRSPARQSPISIAPKTRHRRPPLWRCLRHVRRPPPSSAASSPCEASTASTPAPSGPSAKPSLHSSPSTPPASNPSSAPPSGSAPPKTPPPKTHIATAKAAATPSPSLANPNPIPSCRTRVNWATTPATSSSSASSERMGRHTSMM</sequence>
<organism evidence="2 3">
    <name type="scientific">Aspergillus fumigatus (strain ATCC MYA-4609 / CBS 101355 / FGSC A1100 / Af293)</name>
    <name type="common">Neosartorya fumigata</name>
    <dbReference type="NCBI Taxonomy" id="330879"/>
    <lineage>
        <taxon>Eukaryota</taxon>
        <taxon>Fungi</taxon>
        <taxon>Dikarya</taxon>
        <taxon>Ascomycota</taxon>
        <taxon>Pezizomycotina</taxon>
        <taxon>Eurotiomycetes</taxon>
        <taxon>Eurotiomycetidae</taxon>
        <taxon>Eurotiales</taxon>
        <taxon>Aspergillaceae</taxon>
        <taxon>Aspergillus</taxon>
        <taxon>Aspergillus subgen. Fumigati</taxon>
    </lineage>
</organism>